<dbReference type="Proteomes" id="UP000524187">
    <property type="component" value="Unassembled WGS sequence"/>
</dbReference>
<accession>A0A7K8NIQ1</accession>
<feature type="compositionally biased region" description="Low complexity" evidence="4">
    <location>
        <begin position="84"/>
        <end position="97"/>
    </location>
</feature>
<evidence type="ECO:0000256" key="4">
    <source>
        <dbReference type="SAM" id="MobiDB-lite"/>
    </source>
</evidence>
<comment type="caution">
    <text evidence="5">The sequence shown here is derived from an EMBL/GenBank/DDBJ whole genome shotgun (WGS) entry which is preliminary data.</text>
</comment>
<dbReference type="AlphaFoldDB" id="A0A7K8NIQ1"/>
<feature type="compositionally biased region" description="Low complexity" evidence="4">
    <location>
        <begin position="117"/>
        <end position="126"/>
    </location>
</feature>
<dbReference type="InterPro" id="IPR031530">
    <property type="entry name" value="UPF0688"/>
</dbReference>
<comment type="similarity">
    <text evidence="2">Belongs to the UPF0688 family.</text>
</comment>
<evidence type="ECO:0000256" key="1">
    <source>
        <dbReference type="ARBA" id="ARBA00004123"/>
    </source>
</evidence>
<evidence type="ECO:0000313" key="5">
    <source>
        <dbReference type="EMBL" id="NXE53095.1"/>
    </source>
</evidence>
<evidence type="ECO:0000313" key="6">
    <source>
        <dbReference type="Proteomes" id="UP000524187"/>
    </source>
</evidence>
<evidence type="ECO:0000256" key="2">
    <source>
        <dbReference type="ARBA" id="ARBA00006634"/>
    </source>
</evidence>
<sequence length="204" mass="21518">ASSRKATDRRCSKRRKGEDDSGAVNPGRGGPGRGRGDLAAPRAAPPASSEDGRSGDGSAAQQKRGESAPETSAEGRGEGRDVSPKPFAAASSSAPSKMGGGEDVQSRVCRVEEESSGESALSGEPGRSPDEDGGPQKRPAQLDDSAFLDEDSNQPMPVDRFFGNVEFIQDLPAVALASTTMSRREFRKLHFIAKEDDKEEEDVL</sequence>
<feature type="non-terminal residue" evidence="5">
    <location>
        <position position="1"/>
    </location>
</feature>
<feature type="compositionally biased region" description="Basic and acidic residues" evidence="4">
    <location>
        <begin position="1"/>
        <end position="10"/>
    </location>
</feature>
<feature type="non-terminal residue" evidence="5">
    <location>
        <position position="204"/>
    </location>
</feature>
<dbReference type="PANTHER" id="PTHR28491:SF1">
    <property type="entry name" value="UPF0688 PROTEIN C1ORF174"/>
    <property type="match status" value="1"/>
</dbReference>
<reference evidence="5 6" key="1">
    <citation type="submission" date="2019-09" db="EMBL/GenBank/DDBJ databases">
        <title>Bird 10,000 Genomes (B10K) Project - Family phase.</title>
        <authorList>
            <person name="Zhang G."/>
        </authorList>
    </citation>
    <scope>NUCLEOTIDE SEQUENCE [LARGE SCALE GENOMIC DNA]</scope>
    <source>
        <strain evidence="5">B10K-LSUMZ-50683</strain>
        <tissue evidence="5">Muscle</tissue>
    </source>
</reference>
<dbReference type="GO" id="GO:0005634">
    <property type="term" value="C:nucleus"/>
    <property type="evidence" value="ECO:0007669"/>
    <property type="project" value="UniProtKB-SubCell"/>
</dbReference>
<keyword evidence="3" id="KW-0539">Nucleus</keyword>
<keyword evidence="6" id="KW-1185">Reference proteome</keyword>
<dbReference type="PANTHER" id="PTHR28491">
    <property type="entry name" value="UPF0688 PROTEIN C1ORF174"/>
    <property type="match status" value="1"/>
</dbReference>
<feature type="region of interest" description="Disordered" evidence="4">
    <location>
        <begin position="1"/>
        <end position="157"/>
    </location>
</feature>
<organism evidence="5 6">
    <name type="scientific">Casuarius casuarius</name>
    <name type="common">Southern cassowary</name>
    <name type="synonym">Struthio casuarius</name>
    <dbReference type="NCBI Taxonomy" id="8787"/>
    <lineage>
        <taxon>Eukaryota</taxon>
        <taxon>Metazoa</taxon>
        <taxon>Chordata</taxon>
        <taxon>Craniata</taxon>
        <taxon>Vertebrata</taxon>
        <taxon>Euteleostomi</taxon>
        <taxon>Archelosauria</taxon>
        <taxon>Archosauria</taxon>
        <taxon>Dinosauria</taxon>
        <taxon>Saurischia</taxon>
        <taxon>Theropoda</taxon>
        <taxon>Coelurosauria</taxon>
        <taxon>Aves</taxon>
        <taxon>Palaeognathae</taxon>
        <taxon>Casuariiformes</taxon>
        <taxon>Casuariidae</taxon>
        <taxon>Casuarius</taxon>
    </lineage>
</organism>
<dbReference type="EMBL" id="VWPT01000148">
    <property type="protein sequence ID" value="NXE53095.1"/>
    <property type="molecule type" value="Genomic_DNA"/>
</dbReference>
<gene>
    <name evidence="5" type="primary">Ca174</name>
    <name evidence="5" type="ORF">CASCAS_R02457</name>
</gene>
<feature type="compositionally biased region" description="Basic and acidic residues" evidence="4">
    <location>
        <begin position="63"/>
        <end position="83"/>
    </location>
</feature>
<feature type="compositionally biased region" description="Low complexity" evidence="4">
    <location>
        <begin position="37"/>
        <end position="47"/>
    </location>
</feature>
<proteinExistence type="inferred from homology"/>
<protein>
    <submittedName>
        <fullName evidence="5">CA174 protein</fullName>
    </submittedName>
</protein>
<dbReference type="Pfam" id="PF15772">
    <property type="entry name" value="UPF0688"/>
    <property type="match status" value="1"/>
</dbReference>
<evidence type="ECO:0000256" key="3">
    <source>
        <dbReference type="ARBA" id="ARBA00023242"/>
    </source>
</evidence>
<comment type="subcellular location">
    <subcellularLocation>
        <location evidence="1">Nucleus</location>
    </subcellularLocation>
</comment>
<name>A0A7K8NIQ1_CASCA</name>